<organism evidence="1 2">
    <name type="scientific">Commensalibacter intestini A911</name>
    <dbReference type="NCBI Taxonomy" id="1088868"/>
    <lineage>
        <taxon>Bacteria</taxon>
        <taxon>Pseudomonadati</taxon>
        <taxon>Pseudomonadota</taxon>
        <taxon>Alphaproteobacteria</taxon>
        <taxon>Acetobacterales</taxon>
        <taxon>Acetobacteraceae</taxon>
    </lineage>
</organism>
<proteinExistence type="predicted"/>
<name>G6F3H9_9PROT</name>
<evidence type="ECO:0000313" key="1">
    <source>
        <dbReference type="EMBL" id="EHD12929.1"/>
    </source>
</evidence>
<dbReference type="AlphaFoldDB" id="G6F3H9"/>
<dbReference type="EMBL" id="AGFR01000018">
    <property type="protein sequence ID" value="EHD12929.1"/>
    <property type="molecule type" value="Genomic_DNA"/>
</dbReference>
<sequence length="96" mass="10935">MNNTKNIWFTLDKMFLTGQASDLLMKYGLTLKGAWNIIGILDVKPNEDVSNQNIEFSRNGLWDVFTESIPLIRSTMGRPDNIASVTPLLIYREISK</sequence>
<dbReference type="STRING" id="1088868.CIN_21750"/>
<reference evidence="1 2" key="1">
    <citation type="submission" date="2011-10" db="EMBL/GenBank/DDBJ databases">
        <title>Genome Sequence of Commensalibacter intestini A911, isolated from Drosophila gut.</title>
        <authorList>
            <person name="Lee W.-J."/>
            <person name="Kim E.-K."/>
        </authorList>
    </citation>
    <scope>NUCLEOTIDE SEQUENCE [LARGE SCALE GENOMIC DNA]</scope>
    <source>
        <strain evidence="1 2">A911</strain>
    </source>
</reference>
<accession>G6F3H9</accession>
<protein>
    <submittedName>
        <fullName evidence="1">Uncharacterized protein</fullName>
    </submittedName>
</protein>
<dbReference type="eggNOG" id="ENOG5031IVP">
    <property type="taxonomic scope" value="Bacteria"/>
</dbReference>
<dbReference type="Proteomes" id="UP000005939">
    <property type="component" value="Unassembled WGS sequence"/>
</dbReference>
<comment type="caution">
    <text evidence="1">The sequence shown here is derived from an EMBL/GenBank/DDBJ whole genome shotgun (WGS) entry which is preliminary data.</text>
</comment>
<evidence type="ECO:0000313" key="2">
    <source>
        <dbReference type="Proteomes" id="UP000005939"/>
    </source>
</evidence>
<dbReference type="OrthoDB" id="8114643at2"/>
<dbReference type="RefSeq" id="WP_008855164.1">
    <property type="nucleotide sequence ID" value="NZ_AGFR01000018.1"/>
</dbReference>
<gene>
    <name evidence="1" type="ORF">CIN_21750</name>
</gene>